<name>A0A482VDA8_ASBVE</name>
<reference evidence="5 6" key="1">
    <citation type="submission" date="2017-03" db="EMBL/GenBank/DDBJ databases">
        <title>Genome of the blue death feigning beetle - Asbolus verrucosus.</title>
        <authorList>
            <person name="Rider S.D."/>
        </authorList>
    </citation>
    <scope>NUCLEOTIDE SEQUENCE [LARGE SCALE GENOMIC DNA]</scope>
    <source>
        <strain evidence="5">Butters</strain>
        <tissue evidence="5">Head and leg muscle</tissue>
    </source>
</reference>
<evidence type="ECO:0000256" key="3">
    <source>
        <dbReference type="ARBA" id="ARBA00022737"/>
    </source>
</evidence>
<evidence type="ECO:0000256" key="2">
    <source>
        <dbReference type="ARBA" id="ARBA00022729"/>
    </source>
</evidence>
<evidence type="ECO:0000313" key="6">
    <source>
        <dbReference type="Proteomes" id="UP000292052"/>
    </source>
</evidence>
<dbReference type="InterPro" id="IPR032675">
    <property type="entry name" value="LRR_dom_sf"/>
</dbReference>
<dbReference type="EMBL" id="QDEB01111422">
    <property type="protein sequence ID" value="RZB49876.1"/>
    <property type="molecule type" value="Genomic_DNA"/>
</dbReference>
<dbReference type="Pfam" id="PF13306">
    <property type="entry name" value="LRR_5"/>
    <property type="match status" value="1"/>
</dbReference>
<dbReference type="SUPFAM" id="SSF52047">
    <property type="entry name" value="RNI-like"/>
    <property type="match status" value="1"/>
</dbReference>
<dbReference type="OrthoDB" id="676979at2759"/>
<feature type="signal peptide" evidence="4">
    <location>
        <begin position="1"/>
        <end position="19"/>
    </location>
</feature>
<dbReference type="InterPro" id="IPR001611">
    <property type="entry name" value="Leu-rich_rpt"/>
</dbReference>
<evidence type="ECO:0000256" key="4">
    <source>
        <dbReference type="SAM" id="SignalP"/>
    </source>
</evidence>
<evidence type="ECO:0000256" key="1">
    <source>
        <dbReference type="ARBA" id="ARBA00022614"/>
    </source>
</evidence>
<dbReference type="InterPro" id="IPR026906">
    <property type="entry name" value="LRR_5"/>
</dbReference>
<feature type="chain" id="PRO_5019775362" evidence="4">
    <location>
        <begin position="20"/>
        <end position="321"/>
    </location>
</feature>
<keyword evidence="2 4" id="KW-0732">Signal</keyword>
<sequence length="321" mass="36789">MKFFELAFVVAFVTKSGQCRDLWSADLPNVSSGVLEKGKPLRLEGNYSQVQISDINGTLYSDLLSQLHGVKELRIWRHHITEIEKGALCSSPSVKTIELDFYLDSEPITLSKDVFANCNNLEELILEFYGGLPKPVIIAPDAFENLPNLYLLAIQGHKITHLNERSLRKVNKQSLIHLTLSYCEIEEIDVNVFENFNNLEALYIINNRKLDHLPKNLFRNLSKLKILSLRGNNLQDLTWDEFEGLSSLKKLQISNNKISSFDADKIAAFLPHLESLNIENNPPKCKQKEAFVEELKRKLHHLVDVIYKFDPGFYDSCEQED</sequence>
<keyword evidence="6" id="KW-1185">Reference proteome</keyword>
<dbReference type="InterPro" id="IPR003591">
    <property type="entry name" value="Leu-rich_rpt_typical-subtyp"/>
</dbReference>
<dbReference type="Proteomes" id="UP000292052">
    <property type="component" value="Unassembled WGS sequence"/>
</dbReference>
<dbReference type="AlphaFoldDB" id="A0A482VDA8"/>
<dbReference type="InterPro" id="IPR050328">
    <property type="entry name" value="Dev_Immune_Receptor"/>
</dbReference>
<gene>
    <name evidence="5" type="ORF">BDFB_007480</name>
</gene>
<protein>
    <submittedName>
        <fullName evidence="5">LRR 8 domain containing protein</fullName>
    </submittedName>
</protein>
<evidence type="ECO:0000313" key="5">
    <source>
        <dbReference type="EMBL" id="RZB49876.1"/>
    </source>
</evidence>
<dbReference type="PANTHER" id="PTHR24373">
    <property type="entry name" value="SLIT RELATED LEUCINE-RICH REPEAT NEURONAL PROTEIN"/>
    <property type="match status" value="1"/>
</dbReference>
<keyword evidence="1" id="KW-0433">Leucine-rich repeat</keyword>
<dbReference type="GO" id="GO:0005615">
    <property type="term" value="C:extracellular space"/>
    <property type="evidence" value="ECO:0007669"/>
    <property type="project" value="TreeGrafter"/>
</dbReference>
<dbReference type="GO" id="GO:0031012">
    <property type="term" value="C:extracellular matrix"/>
    <property type="evidence" value="ECO:0007669"/>
    <property type="project" value="TreeGrafter"/>
</dbReference>
<accession>A0A482VDA8</accession>
<dbReference type="SMART" id="SM00369">
    <property type="entry name" value="LRR_TYP"/>
    <property type="match status" value="4"/>
</dbReference>
<dbReference type="STRING" id="1661398.A0A482VDA8"/>
<dbReference type="Pfam" id="PF13855">
    <property type="entry name" value="LRR_8"/>
    <property type="match status" value="1"/>
</dbReference>
<dbReference type="PANTHER" id="PTHR24373:SF370">
    <property type="entry name" value="FISH-LIPS, ISOFORM E"/>
    <property type="match status" value="1"/>
</dbReference>
<organism evidence="5 6">
    <name type="scientific">Asbolus verrucosus</name>
    <name type="common">Desert ironclad beetle</name>
    <dbReference type="NCBI Taxonomy" id="1661398"/>
    <lineage>
        <taxon>Eukaryota</taxon>
        <taxon>Metazoa</taxon>
        <taxon>Ecdysozoa</taxon>
        <taxon>Arthropoda</taxon>
        <taxon>Hexapoda</taxon>
        <taxon>Insecta</taxon>
        <taxon>Pterygota</taxon>
        <taxon>Neoptera</taxon>
        <taxon>Endopterygota</taxon>
        <taxon>Coleoptera</taxon>
        <taxon>Polyphaga</taxon>
        <taxon>Cucujiformia</taxon>
        <taxon>Tenebrionidae</taxon>
        <taxon>Pimeliinae</taxon>
        <taxon>Asbolus</taxon>
    </lineage>
</organism>
<keyword evidence="3" id="KW-0677">Repeat</keyword>
<proteinExistence type="predicted"/>
<dbReference type="Gene3D" id="3.80.10.10">
    <property type="entry name" value="Ribonuclease Inhibitor"/>
    <property type="match status" value="1"/>
</dbReference>
<comment type="caution">
    <text evidence="5">The sequence shown here is derived from an EMBL/GenBank/DDBJ whole genome shotgun (WGS) entry which is preliminary data.</text>
</comment>